<dbReference type="GO" id="GO:0015031">
    <property type="term" value="P:protein transport"/>
    <property type="evidence" value="ECO:0007669"/>
    <property type="project" value="InterPro"/>
</dbReference>
<dbReference type="Pfam" id="PF15432">
    <property type="entry name" value="Sec-ASP3"/>
    <property type="match status" value="1"/>
</dbReference>
<proteinExistence type="predicted"/>
<organism evidence="1 2">
    <name type="scientific">Streptococcus mitis</name>
    <dbReference type="NCBI Taxonomy" id="28037"/>
    <lineage>
        <taxon>Bacteria</taxon>
        <taxon>Bacillati</taxon>
        <taxon>Bacillota</taxon>
        <taxon>Bacilli</taxon>
        <taxon>Lactobacillales</taxon>
        <taxon>Streptococcaceae</taxon>
        <taxon>Streptococcus</taxon>
        <taxon>Streptococcus mitis group</taxon>
    </lineage>
</organism>
<dbReference type="RefSeq" id="WP_153225666.1">
    <property type="nucleotide sequence ID" value="NZ_WIJK01000026.1"/>
</dbReference>
<reference evidence="1 2" key="1">
    <citation type="submission" date="2019-10" db="EMBL/GenBank/DDBJ databases">
        <title>Streptococcus mitis of the oral and urogenital tracts.</title>
        <authorList>
            <person name="Price T."/>
            <person name="Mores C.R."/>
            <person name="Putonti C."/>
            <person name="Wolfe A.J."/>
        </authorList>
    </citation>
    <scope>NUCLEOTIDE SEQUENCE [LARGE SCALE GENOMIC DNA]</scope>
    <source>
        <strain evidence="1 2">SM16</strain>
    </source>
</reference>
<dbReference type="AlphaFoldDB" id="A0A7X1RMM8"/>
<accession>A0A7X1RMM8</accession>
<protein>
    <submittedName>
        <fullName evidence="1">Accessory Sec system protein Asp3</fullName>
    </submittedName>
</protein>
<evidence type="ECO:0000313" key="2">
    <source>
        <dbReference type="Proteomes" id="UP000467560"/>
    </source>
</evidence>
<dbReference type="InterPro" id="IPR022259">
    <property type="entry name" value="Acessory_Sec_prot_Asp3"/>
</dbReference>
<dbReference type="Proteomes" id="UP000467560">
    <property type="component" value="Unassembled WGS sequence"/>
</dbReference>
<evidence type="ECO:0000313" key="1">
    <source>
        <dbReference type="EMBL" id="MQQ52957.1"/>
    </source>
</evidence>
<gene>
    <name evidence="1" type="primary">asp3</name>
    <name evidence="1" type="ORF">GEZ89_08390</name>
</gene>
<name>A0A7X1RMM8_STRMT</name>
<sequence length="161" mass="19113">MMFKRHKEIYWGEFKGGSSGDSRQNTFLFGSIVLYHSRDHVYLENDMVNSGTMIHEWTSSFNFQGNRLTPTLPLLKRGYRYRLSSRMTVQPQNGLYFRLIFMDRYDKQVGQVIEKDLDFTFTYPEEAYHYRVQLLSAGFQAVDFHSFSIEEDDSEQDVEQE</sequence>
<comment type="caution">
    <text evidence="1">The sequence shown here is derived from an EMBL/GenBank/DDBJ whole genome shotgun (WGS) entry which is preliminary data.</text>
</comment>
<dbReference type="EMBL" id="WIJK01000026">
    <property type="protein sequence ID" value="MQQ52957.1"/>
    <property type="molecule type" value="Genomic_DNA"/>
</dbReference>
<dbReference type="NCBIfam" id="TIGR03711">
    <property type="entry name" value="acc_sec_asp3"/>
    <property type="match status" value="1"/>
</dbReference>